<keyword evidence="2" id="KW-1185">Reference proteome</keyword>
<proteinExistence type="predicted"/>
<feature type="non-terminal residue" evidence="1">
    <location>
        <position position="146"/>
    </location>
</feature>
<evidence type="ECO:0000313" key="1">
    <source>
        <dbReference type="EMBL" id="MED6289154.1"/>
    </source>
</evidence>
<reference evidence="1 2" key="1">
    <citation type="submission" date="2021-06" db="EMBL/GenBank/DDBJ databases">
        <authorList>
            <person name="Palmer J.M."/>
        </authorList>
    </citation>
    <scope>NUCLEOTIDE SEQUENCE [LARGE SCALE GENOMIC DNA]</scope>
    <source>
        <strain evidence="1 2">CL_MEX2019</strain>
        <tissue evidence="1">Muscle</tissue>
    </source>
</reference>
<protein>
    <submittedName>
        <fullName evidence="1">Uncharacterized protein</fullName>
    </submittedName>
</protein>
<accession>A0ABU7ER74</accession>
<dbReference type="EMBL" id="JAHUTJ010064560">
    <property type="protein sequence ID" value="MED6289154.1"/>
    <property type="molecule type" value="Genomic_DNA"/>
</dbReference>
<sequence length="146" mass="16384">WKSNSTVELFDFSLGDERVQPRVPRLCFHQRMCDGRIEEILEILLPLRDNVPSRGQQLRRPTVKSVGEALLSLPEAPDGLPESLRGHGLTELLPGQNFCPCHSPGHSTLGLMVSVSCLWSPTSYHRVRGLLQRQAPQTLRPQLWAA</sequence>
<evidence type="ECO:0000313" key="2">
    <source>
        <dbReference type="Proteomes" id="UP001352852"/>
    </source>
</evidence>
<feature type="non-terminal residue" evidence="1">
    <location>
        <position position="1"/>
    </location>
</feature>
<gene>
    <name evidence="1" type="ORF">CHARACLAT_033432</name>
</gene>
<comment type="caution">
    <text evidence="1">The sequence shown here is derived from an EMBL/GenBank/DDBJ whole genome shotgun (WGS) entry which is preliminary data.</text>
</comment>
<name>A0ABU7ER74_9TELE</name>
<dbReference type="Proteomes" id="UP001352852">
    <property type="component" value="Unassembled WGS sequence"/>
</dbReference>
<organism evidence="1 2">
    <name type="scientific">Characodon lateralis</name>
    <dbReference type="NCBI Taxonomy" id="208331"/>
    <lineage>
        <taxon>Eukaryota</taxon>
        <taxon>Metazoa</taxon>
        <taxon>Chordata</taxon>
        <taxon>Craniata</taxon>
        <taxon>Vertebrata</taxon>
        <taxon>Euteleostomi</taxon>
        <taxon>Actinopterygii</taxon>
        <taxon>Neopterygii</taxon>
        <taxon>Teleostei</taxon>
        <taxon>Neoteleostei</taxon>
        <taxon>Acanthomorphata</taxon>
        <taxon>Ovalentaria</taxon>
        <taxon>Atherinomorphae</taxon>
        <taxon>Cyprinodontiformes</taxon>
        <taxon>Goodeidae</taxon>
        <taxon>Characodon</taxon>
    </lineage>
</organism>